<feature type="compositionally biased region" description="Polar residues" evidence="5">
    <location>
        <begin position="179"/>
        <end position="190"/>
    </location>
</feature>
<accession>H3DNW6</accession>
<dbReference type="InterPro" id="IPR004827">
    <property type="entry name" value="bZIP"/>
</dbReference>
<dbReference type="SMART" id="SM00225">
    <property type="entry name" value="BTB"/>
    <property type="match status" value="1"/>
</dbReference>
<evidence type="ECO:0000256" key="5">
    <source>
        <dbReference type="SAM" id="MobiDB-lite"/>
    </source>
</evidence>
<dbReference type="InterPro" id="IPR004826">
    <property type="entry name" value="bZIP_Maf"/>
</dbReference>
<dbReference type="Gene3D" id="1.10.880.10">
    <property type="entry name" value="Transcription factor, Skn-1-like, DNA-binding domain"/>
    <property type="match status" value="1"/>
</dbReference>
<dbReference type="SUPFAM" id="SSF57959">
    <property type="entry name" value="Leucine zipper domain"/>
    <property type="match status" value="1"/>
</dbReference>
<dbReference type="PANTHER" id="PTHR46105:SF23">
    <property type="entry name" value="TRANSCRIPTION REGULATOR PROTEIN BACH1"/>
    <property type="match status" value="1"/>
</dbReference>
<dbReference type="InterPro" id="IPR046347">
    <property type="entry name" value="bZIP_sf"/>
</dbReference>
<dbReference type="Gene3D" id="3.30.710.10">
    <property type="entry name" value="Potassium Channel Kv1.1, Chain A"/>
    <property type="match status" value="1"/>
</dbReference>
<dbReference type="SMART" id="SM00338">
    <property type="entry name" value="BRLZ"/>
    <property type="match status" value="1"/>
</dbReference>
<dbReference type="SUPFAM" id="SSF54695">
    <property type="entry name" value="POZ domain"/>
    <property type="match status" value="1"/>
</dbReference>
<evidence type="ECO:0000256" key="2">
    <source>
        <dbReference type="ARBA" id="ARBA00023125"/>
    </source>
</evidence>
<dbReference type="InterPro" id="IPR011333">
    <property type="entry name" value="SKP1/BTB/POZ_sf"/>
</dbReference>
<evidence type="ECO:0000256" key="4">
    <source>
        <dbReference type="SAM" id="Coils"/>
    </source>
</evidence>
<dbReference type="STRING" id="99883.ENSTNIP00000022215"/>
<proteinExistence type="predicted"/>
<dbReference type="PROSITE" id="PS50217">
    <property type="entry name" value="BZIP"/>
    <property type="match status" value="1"/>
</dbReference>
<feature type="coiled-coil region" evidence="4">
    <location>
        <begin position="511"/>
        <end position="545"/>
    </location>
</feature>
<reference evidence="9" key="1">
    <citation type="journal article" date="2004" name="Nature">
        <title>Genome duplication in the teleost fish Tetraodon nigroviridis reveals the early vertebrate proto-karyotype.</title>
        <authorList>
            <person name="Jaillon O."/>
            <person name="Aury J.-M."/>
            <person name="Brunet F."/>
            <person name="Petit J.-L."/>
            <person name="Stange-Thomann N."/>
            <person name="Mauceli E."/>
            <person name="Bouneau L."/>
            <person name="Fischer C."/>
            <person name="Ozouf-Costaz C."/>
            <person name="Bernot A."/>
            <person name="Nicaud S."/>
            <person name="Jaffe D."/>
            <person name="Fisher S."/>
            <person name="Lutfalla G."/>
            <person name="Dossat C."/>
            <person name="Segurens B."/>
            <person name="Dasilva C."/>
            <person name="Salanoubat M."/>
            <person name="Levy M."/>
            <person name="Boudet N."/>
            <person name="Castellano S."/>
            <person name="Anthouard V."/>
            <person name="Jubin C."/>
            <person name="Castelli V."/>
            <person name="Katinka M."/>
            <person name="Vacherie B."/>
            <person name="Biemont C."/>
            <person name="Skalli Z."/>
            <person name="Cattolico L."/>
            <person name="Poulain J."/>
            <person name="De Berardinis V."/>
            <person name="Cruaud C."/>
            <person name="Duprat S."/>
            <person name="Brottier P."/>
            <person name="Coutanceau J.-P."/>
            <person name="Gouzy J."/>
            <person name="Parra G."/>
            <person name="Lardier G."/>
            <person name="Chapple C."/>
            <person name="McKernan K.J."/>
            <person name="McEwan P."/>
            <person name="Bosak S."/>
            <person name="Kellis M."/>
            <person name="Volff J.-N."/>
            <person name="Guigo R."/>
            <person name="Zody M.C."/>
            <person name="Mesirov J."/>
            <person name="Lindblad-Toh K."/>
            <person name="Birren B."/>
            <person name="Nusbaum C."/>
            <person name="Kahn D."/>
            <person name="Robinson-Rechavi M."/>
            <person name="Laudet V."/>
            <person name="Schachter V."/>
            <person name="Quetier F."/>
            <person name="Saurin W."/>
            <person name="Scarpelli C."/>
            <person name="Wincker P."/>
            <person name="Lander E.S."/>
            <person name="Weissenbach J."/>
            <person name="Roest Crollius H."/>
        </authorList>
    </citation>
    <scope>NUCLEOTIDE SEQUENCE [LARGE SCALE GENOMIC DNA]</scope>
</reference>
<dbReference type="Ensembl" id="ENSTNIT00000022454.1">
    <property type="protein sequence ID" value="ENSTNIP00000022215.1"/>
    <property type="gene ID" value="ENSTNIG00000019024.1"/>
</dbReference>
<dbReference type="OMA" id="PKFCESK"/>
<reference evidence="8" key="3">
    <citation type="submission" date="2025-09" db="UniProtKB">
        <authorList>
            <consortium name="Ensembl"/>
        </authorList>
    </citation>
    <scope>IDENTIFICATION</scope>
</reference>
<dbReference type="InterPro" id="IPR043321">
    <property type="entry name" value="bZIP_BACH"/>
</dbReference>
<dbReference type="PROSITE" id="PS50097">
    <property type="entry name" value="BTB"/>
    <property type="match status" value="1"/>
</dbReference>
<keyword evidence="2" id="KW-0238">DNA-binding</keyword>
<evidence type="ECO:0000313" key="9">
    <source>
        <dbReference type="Proteomes" id="UP000007303"/>
    </source>
</evidence>
<evidence type="ECO:0000313" key="8">
    <source>
        <dbReference type="Ensembl" id="ENSTNIP00000022215.1"/>
    </source>
</evidence>
<dbReference type="PROSITE" id="PS00036">
    <property type="entry name" value="BZIP_BASIC"/>
    <property type="match status" value="1"/>
</dbReference>
<dbReference type="InterPro" id="IPR008917">
    <property type="entry name" value="TF_DNA-bd_sf"/>
</dbReference>
<evidence type="ECO:0000256" key="1">
    <source>
        <dbReference type="ARBA" id="ARBA00023015"/>
    </source>
</evidence>
<feature type="region of interest" description="Disordered" evidence="5">
    <location>
        <begin position="148"/>
        <end position="192"/>
    </location>
</feature>
<feature type="compositionally biased region" description="Polar residues" evidence="5">
    <location>
        <begin position="151"/>
        <end position="171"/>
    </location>
</feature>
<feature type="domain" description="BTB" evidence="6">
    <location>
        <begin position="34"/>
        <end position="100"/>
    </location>
</feature>
<dbReference type="AlphaFoldDB" id="H3DNW6"/>
<dbReference type="Pfam" id="PF00651">
    <property type="entry name" value="BTB"/>
    <property type="match status" value="1"/>
</dbReference>
<dbReference type="Pfam" id="PF03131">
    <property type="entry name" value="bZIP_Maf"/>
    <property type="match status" value="1"/>
</dbReference>
<reference evidence="8" key="2">
    <citation type="submission" date="2025-08" db="UniProtKB">
        <authorList>
            <consortium name="Ensembl"/>
        </authorList>
    </citation>
    <scope>IDENTIFICATION</scope>
</reference>
<feature type="region of interest" description="Disordered" evidence="5">
    <location>
        <begin position="412"/>
        <end position="444"/>
    </location>
</feature>
<dbReference type="Proteomes" id="UP000007303">
    <property type="component" value="Unassembled WGS sequence"/>
</dbReference>
<dbReference type="InterPro" id="IPR000210">
    <property type="entry name" value="BTB/POZ_dom"/>
</dbReference>
<dbReference type="CDD" id="cd14719">
    <property type="entry name" value="bZIP_BACH"/>
    <property type="match status" value="1"/>
</dbReference>
<feature type="domain" description="BZIP" evidence="7">
    <location>
        <begin position="491"/>
        <end position="549"/>
    </location>
</feature>
<evidence type="ECO:0000256" key="3">
    <source>
        <dbReference type="ARBA" id="ARBA00023163"/>
    </source>
</evidence>
<dbReference type="GO" id="GO:0000978">
    <property type="term" value="F:RNA polymerase II cis-regulatory region sequence-specific DNA binding"/>
    <property type="evidence" value="ECO:0007669"/>
    <property type="project" value="TreeGrafter"/>
</dbReference>
<keyword evidence="1" id="KW-0805">Transcription regulation</keyword>
<dbReference type="PANTHER" id="PTHR46105">
    <property type="entry name" value="AGAP004733-PA"/>
    <property type="match status" value="1"/>
</dbReference>
<dbReference type="SUPFAM" id="SSF47454">
    <property type="entry name" value="A DNA-binding domain in eukaryotic transcription factors"/>
    <property type="match status" value="1"/>
</dbReference>
<keyword evidence="3" id="KW-0804">Transcription</keyword>
<sequence>CVLSCTPVFTFQSAVHSVNLLQCLNDQRQQDFLCDLTIQVGNASFRTHRSVLASCSEYFHHRITSVTSHNATIHLPEEVTVEGFEPLLQFAYTSKLTFTKESIDAIRKSAEFLGFNNLESACFDFLIPKFSKSKENSEEVRHRPCCRNLDSRTNSVEGNRPQSSGSQNSVPSRAEEQTDFASQCPQNSPGQFKGREEHLSLETCGPQMTTLSLELLGSSMCPMLPLASPDANKADHSTQLCERELLEMGAVVCNQSELSLADCDLSCDLSTSEEISPSELIESESSDAKKAVETLRAESTCSSTGTCLVDASGAGNCSGQNGDDHGERMKGEHKDRLVERSSVEREVAEHLAKGFWSESRPSQAQALSLEPSDPNHLDKASDFHWLKQLDLCSSVGDCPFLKDLETNSDPVSRAESLSHSEKSPCVSSLNSGDDSDLDTDGDTEANKKRAEEIQLPFPVEQISVLTRSAFQQLLKHNHLTQDQLEFVHDVRRRSKNRVAAQRCRKRKLEGIHQLQCEIKKLTGEKEHLLREQTELEQNLEEIRYSLCELCKTVSVESGPGQDHLQLLAQVSQS</sequence>
<keyword evidence="9" id="KW-1185">Reference proteome</keyword>
<dbReference type="GeneTree" id="ENSGT00940000158923"/>
<dbReference type="InterPro" id="IPR050457">
    <property type="entry name" value="ZnFinger_BTB_dom_contain"/>
</dbReference>
<dbReference type="HOGENOM" id="CLU_015243_1_0_1"/>
<protein>
    <submittedName>
        <fullName evidence="8">BTB and CNC homology 1, basic leucine zipper transcription factor 1 a</fullName>
    </submittedName>
</protein>
<feature type="compositionally biased region" description="Acidic residues" evidence="5">
    <location>
        <begin position="433"/>
        <end position="443"/>
    </location>
</feature>
<evidence type="ECO:0000259" key="6">
    <source>
        <dbReference type="PROSITE" id="PS50097"/>
    </source>
</evidence>
<evidence type="ECO:0000259" key="7">
    <source>
        <dbReference type="PROSITE" id="PS50217"/>
    </source>
</evidence>
<dbReference type="InParanoid" id="H3DNW6"/>
<keyword evidence="4" id="KW-0175">Coiled coil</keyword>
<organism evidence="8 9">
    <name type="scientific">Tetraodon nigroviridis</name>
    <name type="common">Spotted green pufferfish</name>
    <name type="synonym">Chelonodon nigroviridis</name>
    <dbReference type="NCBI Taxonomy" id="99883"/>
    <lineage>
        <taxon>Eukaryota</taxon>
        <taxon>Metazoa</taxon>
        <taxon>Chordata</taxon>
        <taxon>Craniata</taxon>
        <taxon>Vertebrata</taxon>
        <taxon>Euteleostomi</taxon>
        <taxon>Actinopterygii</taxon>
        <taxon>Neopterygii</taxon>
        <taxon>Teleostei</taxon>
        <taxon>Neoteleostei</taxon>
        <taxon>Acanthomorphata</taxon>
        <taxon>Eupercaria</taxon>
        <taxon>Tetraodontiformes</taxon>
        <taxon>Tetradontoidea</taxon>
        <taxon>Tetraodontidae</taxon>
        <taxon>Tetraodon</taxon>
    </lineage>
</organism>
<feature type="region of interest" description="Disordered" evidence="5">
    <location>
        <begin position="354"/>
        <end position="374"/>
    </location>
</feature>
<name>H3DNW6_TETNG</name>
<dbReference type="GO" id="GO:0000981">
    <property type="term" value="F:DNA-binding transcription factor activity, RNA polymerase II-specific"/>
    <property type="evidence" value="ECO:0007669"/>
    <property type="project" value="TreeGrafter"/>
</dbReference>